<feature type="binding site" evidence="2">
    <location>
        <position position="84"/>
    </location>
    <ligand>
        <name>Zn(2+)</name>
        <dbReference type="ChEBI" id="CHEBI:29105"/>
        <label>1</label>
        <note>catalytic</note>
    </ligand>
</feature>
<gene>
    <name evidence="3" type="ORF">GA0070618_4161</name>
</gene>
<dbReference type="NCBIfam" id="TIGR00167">
    <property type="entry name" value="cbbA"/>
    <property type="match status" value="1"/>
</dbReference>
<dbReference type="Proteomes" id="UP000198253">
    <property type="component" value="Chromosome I"/>
</dbReference>
<dbReference type="EMBL" id="LT607413">
    <property type="protein sequence ID" value="SCF22017.1"/>
    <property type="molecule type" value="Genomic_DNA"/>
</dbReference>
<evidence type="ECO:0000313" key="4">
    <source>
        <dbReference type="Proteomes" id="UP000198253"/>
    </source>
</evidence>
<dbReference type="AlphaFoldDB" id="A0A1C4YMZ5"/>
<dbReference type="GO" id="GO:0016832">
    <property type="term" value="F:aldehyde-lyase activity"/>
    <property type="evidence" value="ECO:0007669"/>
    <property type="project" value="InterPro"/>
</dbReference>
<accession>A0A1C4YMZ5</accession>
<dbReference type="Gene3D" id="3.20.20.70">
    <property type="entry name" value="Aldolase class I"/>
    <property type="match status" value="1"/>
</dbReference>
<keyword evidence="2" id="KW-0479">Metal-binding</keyword>
<comment type="cofactor">
    <cofactor evidence="2">
        <name>Zn(2+)</name>
        <dbReference type="ChEBI" id="CHEBI:29105"/>
    </cofactor>
    <text evidence="2">Binds 2 Zn(2+) ions per subunit. One is catalytic and the other provides a structural contribution.</text>
</comment>
<feature type="binding site" evidence="2">
    <location>
        <position position="205"/>
    </location>
    <ligand>
        <name>Zn(2+)</name>
        <dbReference type="ChEBI" id="CHEBI:29105"/>
        <label>1</label>
        <note>catalytic</note>
    </ligand>
</feature>
<dbReference type="CDD" id="cd00947">
    <property type="entry name" value="TBP_aldolase_IIB"/>
    <property type="match status" value="1"/>
</dbReference>
<dbReference type="Pfam" id="PF01116">
    <property type="entry name" value="F_bP_aldolase"/>
    <property type="match status" value="1"/>
</dbReference>
<dbReference type="PIRSF" id="PIRSF001359">
    <property type="entry name" value="F_bP_aldolase_II"/>
    <property type="match status" value="1"/>
</dbReference>
<dbReference type="OrthoDB" id="9803995at2"/>
<dbReference type="PANTHER" id="PTHR30304">
    <property type="entry name" value="D-TAGATOSE-1,6-BISPHOSPHATE ALDOLASE"/>
    <property type="match status" value="1"/>
</dbReference>
<organism evidence="3 4">
    <name type="scientific">Micromonospora echinospora</name>
    <name type="common">Micromonospora purpurea</name>
    <dbReference type="NCBI Taxonomy" id="1877"/>
    <lineage>
        <taxon>Bacteria</taxon>
        <taxon>Bacillati</taxon>
        <taxon>Actinomycetota</taxon>
        <taxon>Actinomycetes</taxon>
        <taxon>Micromonosporales</taxon>
        <taxon>Micromonosporaceae</taxon>
        <taxon>Micromonospora</taxon>
    </lineage>
</organism>
<proteinExistence type="predicted"/>
<dbReference type="GO" id="GO:0008270">
    <property type="term" value="F:zinc ion binding"/>
    <property type="evidence" value="ECO:0007669"/>
    <property type="project" value="InterPro"/>
</dbReference>
<name>A0A1C4YMZ5_MICEC</name>
<feature type="binding site" evidence="2">
    <location>
        <position position="135"/>
    </location>
    <ligand>
        <name>Zn(2+)</name>
        <dbReference type="ChEBI" id="CHEBI:29105"/>
        <label>2</label>
    </ligand>
</feature>
<dbReference type="SUPFAM" id="SSF51569">
    <property type="entry name" value="Aldolase"/>
    <property type="match status" value="1"/>
</dbReference>
<sequence>MPLADPRPILAAARSARHGVGAFNATLLEHAEALVSGAEAARAPLVLQISENAVRYHGGLRPLALAARALAEAATVPVALHLDHAEDVALVREAVDLGFTSVMYDGSRLPDDENRAVTRQVVAHCHAHDVAVEAELGEVGGKDGVHAPGVRTDPAEARRFCEETGVDALAVAVGTSHAMASRDAVVDLDLVAAIAELVPVPLVLHGSSGVDDETLRAVVARGMTKVNIATHLNKVFTGVVRDRLAADPKLLDARKYVAPARDAMAKEVERLITLLGPGTPEVRS</sequence>
<dbReference type="RefSeq" id="WP_088983126.1">
    <property type="nucleotide sequence ID" value="NZ_LT607413.1"/>
</dbReference>
<feature type="active site" description="Proton donor" evidence="1">
    <location>
        <position position="83"/>
    </location>
</feature>
<evidence type="ECO:0000256" key="1">
    <source>
        <dbReference type="PIRSR" id="PIRSR001359-1"/>
    </source>
</evidence>
<reference evidence="4" key="1">
    <citation type="submission" date="2016-06" db="EMBL/GenBank/DDBJ databases">
        <authorList>
            <person name="Varghese N."/>
            <person name="Submissions Spin"/>
        </authorList>
    </citation>
    <scope>NUCLEOTIDE SEQUENCE [LARGE SCALE GENOMIC DNA]</scope>
    <source>
        <strain evidence="4">DSM 43816</strain>
    </source>
</reference>
<keyword evidence="4" id="KW-1185">Reference proteome</keyword>
<dbReference type="InterPro" id="IPR000771">
    <property type="entry name" value="FBA_II"/>
</dbReference>
<protein>
    <submittedName>
        <fullName evidence="3">Fructose-bisphosphate aldolase, class II</fullName>
    </submittedName>
</protein>
<dbReference type="InterPro" id="IPR050246">
    <property type="entry name" value="Class_II_FBP_aldolase"/>
</dbReference>
<evidence type="ECO:0000256" key="2">
    <source>
        <dbReference type="PIRSR" id="PIRSR001359-3"/>
    </source>
</evidence>
<dbReference type="GO" id="GO:0005975">
    <property type="term" value="P:carbohydrate metabolic process"/>
    <property type="evidence" value="ECO:0007669"/>
    <property type="project" value="InterPro"/>
</dbReference>
<dbReference type="InterPro" id="IPR013785">
    <property type="entry name" value="Aldolase_TIM"/>
</dbReference>
<feature type="binding site" evidence="2">
    <location>
        <position position="105"/>
    </location>
    <ligand>
        <name>Zn(2+)</name>
        <dbReference type="ChEBI" id="CHEBI:29105"/>
        <label>2</label>
    </ligand>
</feature>
<evidence type="ECO:0000313" key="3">
    <source>
        <dbReference type="EMBL" id="SCF22017.1"/>
    </source>
</evidence>
<dbReference type="PANTHER" id="PTHR30304:SF0">
    <property type="entry name" value="D-TAGATOSE-1,6-BISPHOSPHATE ALDOLASE SUBUNIT GATY-RELATED"/>
    <property type="match status" value="1"/>
</dbReference>
<dbReference type="InParanoid" id="A0A1C4YMZ5"/>
<keyword evidence="2" id="KW-0862">Zinc</keyword>
<feature type="binding site" evidence="2">
    <location>
        <position position="177"/>
    </location>
    <ligand>
        <name>Zn(2+)</name>
        <dbReference type="ChEBI" id="CHEBI:29105"/>
        <label>1</label>
        <note>catalytic</note>
    </ligand>
</feature>